<dbReference type="InterPro" id="IPR023996">
    <property type="entry name" value="TonB-dep_OMP_SusC/RagA"/>
</dbReference>
<keyword evidence="3 7" id="KW-1134">Transmembrane beta strand</keyword>
<keyword evidence="11" id="KW-1185">Reference proteome</keyword>
<dbReference type="OrthoDB" id="600887at2"/>
<evidence type="ECO:0000256" key="6">
    <source>
        <dbReference type="ARBA" id="ARBA00023237"/>
    </source>
</evidence>
<evidence type="ECO:0000256" key="5">
    <source>
        <dbReference type="ARBA" id="ARBA00023136"/>
    </source>
</evidence>
<dbReference type="InterPro" id="IPR008969">
    <property type="entry name" value="CarboxyPept-like_regulatory"/>
</dbReference>
<feature type="chain" id="PRO_5011453074" evidence="8">
    <location>
        <begin position="26"/>
        <end position="1121"/>
    </location>
</feature>
<dbReference type="InterPro" id="IPR012910">
    <property type="entry name" value="Plug_dom"/>
</dbReference>
<dbReference type="Pfam" id="PF07715">
    <property type="entry name" value="Plug"/>
    <property type="match status" value="1"/>
</dbReference>
<accession>A0A1I3H3W5</accession>
<dbReference type="InterPro" id="IPR037066">
    <property type="entry name" value="Plug_dom_sf"/>
</dbReference>
<dbReference type="EMBL" id="FOQO01000003">
    <property type="protein sequence ID" value="SFI30262.1"/>
    <property type="molecule type" value="Genomic_DNA"/>
</dbReference>
<keyword evidence="6 7" id="KW-0998">Cell outer membrane</keyword>
<evidence type="ECO:0000256" key="8">
    <source>
        <dbReference type="SAM" id="SignalP"/>
    </source>
</evidence>
<gene>
    <name evidence="10" type="ORF">SAMN05444682_103210</name>
</gene>
<keyword evidence="4 7" id="KW-0812">Transmembrane</keyword>
<keyword evidence="8" id="KW-0732">Signal</keyword>
<dbReference type="STRING" id="1477437.SAMN05444682_103210"/>
<dbReference type="RefSeq" id="WP_090626005.1">
    <property type="nucleotide sequence ID" value="NZ_FOQO01000003.1"/>
</dbReference>
<evidence type="ECO:0000259" key="9">
    <source>
        <dbReference type="Pfam" id="PF07715"/>
    </source>
</evidence>
<keyword evidence="2 7" id="KW-0813">Transport</keyword>
<dbReference type="PROSITE" id="PS52016">
    <property type="entry name" value="TONB_DEPENDENT_REC_3"/>
    <property type="match status" value="1"/>
</dbReference>
<evidence type="ECO:0000313" key="11">
    <source>
        <dbReference type="Proteomes" id="UP000198670"/>
    </source>
</evidence>
<protein>
    <submittedName>
        <fullName evidence="10">TonB-linked outer membrane protein, SusC/RagA family</fullName>
    </submittedName>
</protein>
<evidence type="ECO:0000256" key="1">
    <source>
        <dbReference type="ARBA" id="ARBA00004571"/>
    </source>
</evidence>
<name>A0A1I3H3W5_9SPHI</name>
<comment type="similarity">
    <text evidence="7">Belongs to the TonB-dependent receptor family.</text>
</comment>
<dbReference type="AlphaFoldDB" id="A0A1I3H3W5"/>
<dbReference type="FunFam" id="2.170.130.10:FF:000003">
    <property type="entry name" value="SusC/RagA family TonB-linked outer membrane protein"/>
    <property type="match status" value="1"/>
</dbReference>
<reference evidence="10 11" key="1">
    <citation type="submission" date="2016-10" db="EMBL/GenBank/DDBJ databases">
        <authorList>
            <person name="de Groot N.N."/>
        </authorList>
    </citation>
    <scope>NUCLEOTIDE SEQUENCE [LARGE SCALE GENOMIC DNA]</scope>
    <source>
        <strain evidence="10 11">RK1</strain>
    </source>
</reference>
<dbReference type="Gene3D" id="2.40.170.20">
    <property type="entry name" value="TonB-dependent receptor, beta-barrel domain"/>
    <property type="match status" value="1"/>
</dbReference>
<comment type="subcellular location">
    <subcellularLocation>
        <location evidence="1 7">Cell outer membrane</location>
        <topology evidence="1 7">Multi-pass membrane protein</topology>
    </subcellularLocation>
</comment>
<dbReference type="InterPro" id="IPR039426">
    <property type="entry name" value="TonB-dep_rcpt-like"/>
</dbReference>
<keyword evidence="5 7" id="KW-0472">Membrane</keyword>
<evidence type="ECO:0000256" key="2">
    <source>
        <dbReference type="ARBA" id="ARBA00022448"/>
    </source>
</evidence>
<dbReference type="NCBIfam" id="TIGR04057">
    <property type="entry name" value="SusC_RagA_signa"/>
    <property type="match status" value="1"/>
</dbReference>
<feature type="domain" description="TonB-dependent receptor plug" evidence="9">
    <location>
        <begin position="215"/>
        <end position="319"/>
    </location>
</feature>
<evidence type="ECO:0000256" key="3">
    <source>
        <dbReference type="ARBA" id="ARBA00022452"/>
    </source>
</evidence>
<dbReference type="NCBIfam" id="TIGR04056">
    <property type="entry name" value="OMP_RagA_SusC"/>
    <property type="match status" value="1"/>
</dbReference>
<dbReference type="Gene3D" id="2.170.130.10">
    <property type="entry name" value="TonB-dependent receptor, plug domain"/>
    <property type="match status" value="1"/>
</dbReference>
<dbReference type="SUPFAM" id="SSF56935">
    <property type="entry name" value="Porins"/>
    <property type="match status" value="1"/>
</dbReference>
<organism evidence="10 11">
    <name type="scientific">Parapedobacter indicus</name>
    <dbReference type="NCBI Taxonomy" id="1477437"/>
    <lineage>
        <taxon>Bacteria</taxon>
        <taxon>Pseudomonadati</taxon>
        <taxon>Bacteroidota</taxon>
        <taxon>Sphingobacteriia</taxon>
        <taxon>Sphingobacteriales</taxon>
        <taxon>Sphingobacteriaceae</taxon>
        <taxon>Parapedobacter</taxon>
    </lineage>
</organism>
<proteinExistence type="inferred from homology"/>
<dbReference type="InterPro" id="IPR023997">
    <property type="entry name" value="TonB-dep_OMP_SusC/RagA_CS"/>
</dbReference>
<sequence>MNFYIRVTMKLALFLTTITIVQATAASLAQPVTLTARNVSLTEAMRSVQAQTGYLFFLKGKDVAYTKVNVTFRNEELKSAMNKLLAGLPLTWELEDGTIIIQSRSKPTRKLSIAEERPLPQHEVTGRVINEEGNGLEGVTVTVKGTTVATYTDAGGNYRILVPESGNVLLFTTIGYEATEQAIESRTRIDVQMQTSVSDLEEVVVVGYGTQKKGSVIGSVSQVSAEQIGERSVPQLSHALTGQMPGVTVIQRTGRPGSAGGEISVRGVGSFGASPAALVLIDGIPGNLNDVNPNDVESVSVLKDASTAAIYGSRAANGVILVTTKLGKDGKTQINYSGSVGIQKATELPDLVNSWEYAELYNEATGNEVYTAEDIQKFKDGSDPDNFPNSDFIGAVFSRDPIQTAHNLQLNGGNATTQYVVSLGYLNQQGLLERNDYSRYNVRLNLTNKISDKLTLFTRLSGVNEVINEPAPPGGIEHTQMPDIINLAVRIPSVYVGQLSNGDFGTGHAQMGTPLSYISSESFYLDKPFELNANMRLDWQVLADLKLSAIGGYQRNNRYQKRFLASQRLNPNILLGPTSVNQFNEATVYSTLQALAEYDKTINDHHFGILAGYSFEANRFDELTGYRDKLPGNDLSEINVGSPDGQTVAGTATEWALQSFFGRLRYDFANKYLLESTVRYDGSSRFPTDKKYAFFPSVAVGWRLSEEGFFKEALPWVHDFKLKASYGELGNQNIQSSDNINGNYPYQTVLQSGYGYPFGGVLGTGVAATTLTDPLLHWETTRTTDAGIDVSVLSGELGLTASYFNRKTFDILYKPSASVSKVLGKELSETNTGSLRNHGWEFTAYYRKQLSDVHFSVEPNFSIINNRVLDLGVGNIYQPNGMVGNGSDLFIGHPMQLYYGYVAEGLYTNDAEITAGPDISQINPQPHPGDIKYRDVSGPDGVPDGKVDPVYDRVVLGSRIPKYTFGLALGAKYKGFELNALIQGVAKVKGKLVGYAGYAFYNTASIQRWMMEGRWTPENPDPDAAYPRLELISNQGTPNTVESSFWLPDVSYVRLKNIQLGYGLPASLIQGWKVQGIRFYVTAENLYTWNRYRQGWDPEINTNGSYYPIFANYTFGLNLTF</sequence>
<dbReference type="GO" id="GO:0009279">
    <property type="term" value="C:cell outer membrane"/>
    <property type="evidence" value="ECO:0007669"/>
    <property type="project" value="UniProtKB-SubCell"/>
</dbReference>
<dbReference type="Gene3D" id="2.60.40.1120">
    <property type="entry name" value="Carboxypeptidase-like, regulatory domain"/>
    <property type="match status" value="1"/>
</dbReference>
<dbReference type="Pfam" id="PF13715">
    <property type="entry name" value="CarbopepD_reg_2"/>
    <property type="match status" value="1"/>
</dbReference>
<dbReference type="InterPro" id="IPR036942">
    <property type="entry name" value="Beta-barrel_TonB_sf"/>
</dbReference>
<feature type="signal peptide" evidence="8">
    <location>
        <begin position="1"/>
        <end position="25"/>
    </location>
</feature>
<evidence type="ECO:0000256" key="4">
    <source>
        <dbReference type="ARBA" id="ARBA00022692"/>
    </source>
</evidence>
<evidence type="ECO:0000256" key="7">
    <source>
        <dbReference type="PROSITE-ProRule" id="PRU01360"/>
    </source>
</evidence>
<dbReference type="SUPFAM" id="SSF49464">
    <property type="entry name" value="Carboxypeptidase regulatory domain-like"/>
    <property type="match status" value="1"/>
</dbReference>
<evidence type="ECO:0000313" key="10">
    <source>
        <dbReference type="EMBL" id="SFI30262.1"/>
    </source>
</evidence>
<dbReference type="Proteomes" id="UP000198670">
    <property type="component" value="Unassembled WGS sequence"/>
</dbReference>